<evidence type="ECO:0000313" key="9">
    <source>
        <dbReference type="EMBL" id="SKC88929.1"/>
    </source>
</evidence>
<dbReference type="EMBL" id="FUZT01000018">
    <property type="protein sequence ID" value="SKC88929.1"/>
    <property type="molecule type" value="Genomic_DNA"/>
</dbReference>
<keyword evidence="7 8" id="KW-0472">Membrane</keyword>
<accession>A0A1T5MM37</accession>
<dbReference type="STRING" id="36842.SAMN02194393_04950"/>
<dbReference type="Pfam" id="PF04066">
    <property type="entry name" value="MrpF_PhaF"/>
    <property type="match status" value="1"/>
</dbReference>
<evidence type="ECO:0000256" key="5">
    <source>
        <dbReference type="ARBA" id="ARBA00022692"/>
    </source>
</evidence>
<feature type="transmembrane region" description="Helical" evidence="8">
    <location>
        <begin position="35"/>
        <end position="55"/>
    </location>
</feature>
<evidence type="ECO:0000256" key="1">
    <source>
        <dbReference type="ARBA" id="ARBA00004651"/>
    </source>
</evidence>
<reference evidence="9 10" key="1">
    <citation type="submission" date="2017-02" db="EMBL/GenBank/DDBJ databases">
        <authorList>
            <person name="Peterson S.W."/>
        </authorList>
    </citation>
    <scope>NUCLEOTIDE SEQUENCE [LARGE SCALE GENOMIC DNA]</scope>
    <source>
        <strain evidence="9 10">M1</strain>
    </source>
</reference>
<evidence type="ECO:0000256" key="4">
    <source>
        <dbReference type="ARBA" id="ARBA00022475"/>
    </source>
</evidence>
<name>A0A1T5MM37_9FIRM</name>
<protein>
    <submittedName>
        <fullName evidence="9">Multisubunit sodium/proton antiporter, MrpF subunit (TC 2.A.63.1)</fullName>
    </submittedName>
</protein>
<keyword evidence="10" id="KW-1185">Reference proteome</keyword>
<evidence type="ECO:0000256" key="8">
    <source>
        <dbReference type="SAM" id="Phobius"/>
    </source>
</evidence>
<comment type="subcellular location">
    <subcellularLocation>
        <location evidence="1">Cell membrane</location>
        <topology evidence="1">Multi-pass membrane protein</topology>
    </subcellularLocation>
</comment>
<keyword evidence="6 8" id="KW-1133">Transmembrane helix</keyword>
<feature type="transmembrane region" description="Helical" evidence="8">
    <location>
        <begin position="61"/>
        <end position="83"/>
    </location>
</feature>
<evidence type="ECO:0000313" key="10">
    <source>
        <dbReference type="Proteomes" id="UP000190285"/>
    </source>
</evidence>
<sequence length="87" mass="9752">MMIEKILIFSSIFLSLTILLCMIRALKGPSPADKLIAINVIGTKTVVLISIISYILKETYFIDVVLVYALISFIGSIVISNYIENRR</sequence>
<gene>
    <name evidence="9" type="ORF">SAMN02194393_04950</name>
</gene>
<dbReference type="GO" id="GO:0005886">
    <property type="term" value="C:plasma membrane"/>
    <property type="evidence" value="ECO:0007669"/>
    <property type="project" value="UniProtKB-SubCell"/>
</dbReference>
<organism evidence="9 10">
    <name type="scientific">Maledivibacter halophilus</name>
    <dbReference type="NCBI Taxonomy" id="36842"/>
    <lineage>
        <taxon>Bacteria</taxon>
        <taxon>Bacillati</taxon>
        <taxon>Bacillota</taxon>
        <taxon>Clostridia</taxon>
        <taxon>Peptostreptococcales</taxon>
        <taxon>Caminicellaceae</taxon>
        <taxon>Maledivibacter</taxon>
    </lineage>
</organism>
<keyword evidence="3" id="KW-0813">Transport</keyword>
<keyword evidence="5 8" id="KW-0812">Transmembrane</keyword>
<evidence type="ECO:0000256" key="6">
    <source>
        <dbReference type="ARBA" id="ARBA00022989"/>
    </source>
</evidence>
<dbReference type="AlphaFoldDB" id="A0A1T5MM37"/>
<dbReference type="OrthoDB" id="9799958at2"/>
<proteinExistence type="inferred from homology"/>
<feature type="transmembrane region" description="Helical" evidence="8">
    <location>
        <begin position="6"/>
        <end position="23"/>
    </location>
</feature>
<evidence type="ECO:0000256" key="2">
    <source>
        <dbReference type="ARBA" id="ARBA00009212"/>
    </source>
</evidence>
<dbReference type="InterPro" id="IPR007208">
    <property type="entry name" value="MrpF/PhaF-like"/>
</dbReference>
<keyword evidence="4" id="KW-1003">Cell membrane</keyword>
<evidence type="ECO:0000256" key="7">
    <source>
        <dbReference type="ARBA" id="ARBA00023136"/>
    </source>
</evidence>
<dbReference type="PANTHER" id="PTHR34702">
    <property type="entry name" value="NA(+)/H(+) ANTIPORTER SUBUNIT F1"/>
    <property type="match status" value="1"/>
</dbReference>
<dbReference type="PANTHER" id="PTHR34702:SF1">
    <property type="entry name" value="NA(+)_H(+) ANTIPORTER SUBUNIT F"/>
    <property type="match status" value="1"/>
</dbReference>
<evidence type="ECO:0000256" key="3">
    <source>
        <dbReference type="ARBA" id="ARBA00022448"/>
    </source>
</evidence>
<comment type="similarity">
    <text evidence="2">Belongs to the CPA3 antiporters (TC 2.A.63) subunit F family.</text>
</comment>
<dbReference type="Proteomes" id="UP000190285">
    <property type="component" value="Unassembled WGS sequence"/>
</dbReference>
<dbReference type="GO" id="GO:0015385">
    <property type="term" value="F:sodium:proton antiporter activity"/>
    <property type="evidence" value="ECO:0007669"/>
    <property type="project" value="TreeGrafter"/>
</dbReference>